<dbReference type="Pfam" id="PF13191">
    <property type="entry name" value="AAA_16"/>
    <property type="match status" value="1"/>
</dbReference>
<dbReference type="Gene3D" id="2.40.10.10">
    <property type="entry name" value="Trypsin-like serine proteases"/>
    <property type="match status" value="2"/>
</dbReference>
<dbReference type="Pfam" id="PF13365">
    <property type="entry name" value="Trypsin_2"/>
    <property type="match status" value="1"/>
</dbReference>
<comment type="caution">
    <text evidence="3">The sequence shown here is derived from an EMBL/GenBank/DDBJ whole genome shotgun (WGS) entry which is preliminary data.</text>
</comment>
<organism evidence="3 4">
    <name type="scientific">Mesorhizobium newzealandense</name>
    <dbReference type="NCBI Taxonomy" id="1300302"/>
    <lineage>
        <taxon>Bacteria</taxon>
        <taxon>Pseudomonadati</taxon>
        <taxon>Pseudomonadota</taxon>
        <taxon>Alphaproteobacteria</taxon>
        <taxon>Hyphomicrobiales</taxon>
        <taxon>Phyllobacteriaceae</taxon>
        <taxon>Mesorhizobium</taxon>
    </lineage>
</organism>
<proteinExistence type="predicted"/>
<dbReference type="Proteomes" id="UP001597405">
    <property type="component" value="Unassembled WGS sequence"/>
</dbReference>
<dbReference type="EMBL" id="JBHUGZ010000016">
    <property type="protein sequence ID" value="MFD1985469.1"/>
    <property type="molecule type" value="Genomic_DNA"/>
</dbReference>
<accession>A0ABW4UIH9</accession>
<dbReference type="InterPro" id="IPR043504">
    <property type="entry name" value="Peptidase_S1_PA_chymotrypsin"/>
</dbReference>
<dbReference type="RefSeq" id="WP_379101833.1">
    <property type="nucleotide sequence ID" value="NZ_JBHUGZ010000016.1"/>
</dbReference>
<dbReference type="InterPro" id="IPR027417">
    <property type="entry name" value="P-loop_NTPase"/>
</dbReference>
<dbReference type="InterPro" id="IPR009003">
    <property type="entry name" value="Peptidase_S1_PA"/>
</dbReference>
<feature type="domain" description="Orc1-like AAA ATPase" evidence="2">
    <location>
        <begin position="766"/>
        <end position="918"/>
    </location>
</feature>
<dbReference type="Gene3D" id="3.40.50.300">
    <property type="entry name" value="P-loop containing nucleotide triphosphate hydrolases"/>
    <property type="match status" value="1"/>
</dbReference>
<feature type="region of interest" description="Disordered" evidence="1">
    <location>
        <begin position="1249"/>
        <end position="1269"/>
    </location>
</feature>
<name>A0ABW4UIH9_9HYPH</name>
<keyword evidence="4" id="KW-1185">Reference proteome</keyword>
<dbReference type="InterPro" id="IPR041664">
    <property type="entry name" value="AAA_16"/>
</dbReference>
<evidence type="ECO:0000313" key="3">
    <source>
        <dbReference type="EMBL" id="MFD1985469.1"/>
    </source>
</evidence>
<gene>
    <name evidence="3" type="ORF">ACFSOZ_23525</name>
</gene>
<feature type="compositionally biased region" description="Low complexity" evidence="1">
    <location>
        <begin position="1258"/>
        <end position="1269"/>
    </location>
</feature>
<dbReference type="CDD" id="cd01983">
    <property type="entry name" value="SIMIBI"/>
    <property type="match status" value="1"/>
</dbReference>
<protein>
    <submittedName>
        <fullName evidence="3">AAA family ATPase</fullName>
    </submittedName>
</protein>
<reference evidence="4" key="1">
    <citation type="journal article" date="2019" name="Int. J. Syst. Evol. Microbiol.">
        <title>The Global Catalogue of Microorganisms (GCM) 10K type strain sequencing project: providing services to taxonomists for standard genome sequencing and annotation.</title>
        <authorList>
            <consortium name="The Broad Institute Genomics Platform"/>
            <consortium name="The Broad Institute Genome Sequencing Center for Infectious Disease"/>
            <person name="Wu L."/>
            <person name="Ma J."/>
        </authorList>
    </citation>
    <scope>NUCLEOTIDE SEQUENCE [LARGE SCALE GENOMIC DNA]</scope>
    <source>
        <strain evidence="4">CGMCC 1.16225</strain>
    </source>
</reference>
<sequence>MSGPDDADLVNMAAKITLPRAELELLFDELSSKHGGRTFKISALFSPAESPYLGAFKSARDGGWFEELLERLLLSDAFRGDEATAPADEWQVRLQGMVQPALGAEPVGASTTGFMNAARRVCLVEVLTNPKAGGTGFLVGPQAVLTARHVIENLVDGNGQRTNGSADLIRVVFGAVGRYYNRRSECGVTTDWLIEASQCHDSEKLGNVFSAIAEADPESFRDRLDFAILRLDRPVGRERGFYRLDKKRVPCVQATGAEITLFQHPYGGEMYRTHGQGIELWPKSVETRLRHNANATDGSSGGLILDKTFEPVAMHQCTFRDKNGVATINGAIPTACIAARMGAEAIEQVIGLDPIWQIEATGEPVVGRQGFQESVMRALSGQARIIAVRGGPDCGKSFSASILRAMLADGGNLVITMSASTIPLDAKSFARQLLELTHCPPSALPAEEPDTAREAWERDLLLPALMKQLSNYVGNRLLWLVIDDLDTNPIAAGSTTSLLERLYSDILAYPYLRLVLIGMRGQIPAAKPLQTVYDDVNVVTESEVEDYLNRKDIAAGCARSPETVHELAESIVALARTNLRPITDSYSRGIDYNRKQAGSGRMNHSLPQFSSNPAKALWTQVRERAAMVGAFDPLKLVGKPDGMELEVLTALGNECVEVLTSSLPHWQLNPDSRRRILAALMRSGRLEAMARAADPKDDFGRYLVDAVLGELRIPNAASLTELDVIHRAAQFAATVNGGQDAIAAIDRAVARRETKEAIEWLLPHGLIGRDHQLRKLRSFIERPIEAALPFIFVSGTGGVGKSALMAEFIRRTERDYGDGLPIIRFDFDRAVLAEANPTTLMREFSRQLALAVPSISAPLNSFCAQLDQRFDFALDTESIDFTSHSARESTNWSLWRGLGLADELANQPVVLVIDTIEEILVHHDGRGTAVVDWLRSLMTDGGAVHLRAILCGRSEDQFEELAETFSAEHIRLGDLGPVSALRLLKAYLSDATFTLSESEGRELVSYYGANPMTLKILARYLLVEGKGGAKALLGKKGQRRFTAQVAQQYLYTRILGRIRTEDGDLVRVAHPGLVLRRVTPSLLRHVLAEPCGLGPIDDRRALQLFDALALQIWLVEPTADASAVRHRRDLRRLIFASMNETEREKTQRIHRSASQYYAKHLDAHLTPVEQDREALYHRLFVDPKLKLTDSALLEFASALGKDSADLPIAFRARLRQLDGRALRRDELAALDGKVRLQIEERRDRDRLKRLGATSSGLSASPPASQRSQSIEVESAYAEGDLAAVVSIRGSVFDAFVEDILFGDRTAGHMPADLTDLPIWRVAMSILGQPEKRSFARLVVSRFEEIDRRVEWDRPLNPNRKQSISVGRAVKALVRLLGGNPLFLATEDRGGFPDVEHLETTEALRARQLLRDDEPTRRSLRIPLILMRYMSDGFLDIGSAPSNPDIFRLDPIARDAISSIYKGSHSLRPSLIDIARPEGRQAALQVTAKSFVDASSAVHLRGVSPELYPPIQALLQPEHVLEFVAVMEESLSVWPRELTRVQLSASLRQNPRRWTATVLDMADRFGKLSNLVDRMVRVPRPGGAELSVAAMVRRYTRRLLPSK</sequence>
<evidence type="ECO:0000313" key="4">
    <source>
        <dbReference type="Proteomes" id="UP001597405"/>
    </source>
</evidence>
<evidence type="ECO:0000256" key="1">
    <source>
        <dbReference type="SAM" id="MobiDB-lite"/>
    </source>
</evidence>
<evidence type="ECO:0000259" key="2">
    <source>
        <dbReference type="Pfam" id="PF13191"/>
    </source>
</evidence>
<dbReference type="SUPFAM" id="SSF50494">
    <property type="entry name" value="Trypsin-like serine proteases"/>
    <property type="match status" value="1"/>
</dbReference>
<dbReference type="SUPFAM" id="SSF52540">
    <property type="entry name" value="P-loop containing nucleoside triphosphate hydrolases"/>
    <property type="match status" value="1"/>
</dbReference>